<dbReference type="SUPFAM" id="SSF46689">
    <property type="entry name" value="Homeodomain-like"/>
    <property type="match status" value="1"/>
</dbReference>
<sequence>MSSLNEIYLVEDDETKCKKIDHLFQFVGESCRVYNRESKLCLKDCKALLVGSCSSIEIKELLKEASGTRPDLPVILMGNAWEKNDLTLNRHGTISYPFTYNEFLAALHQCHLPSEKKKLSACNESTPLTRSLIGQSSRICEVRKLINLVANTDASVLLLGESGTGKEVAARNIHDLSSRAHKPFIPINCGAIPSELLESELFGHEKGSFTGAITARQGRFELAHGGTLFLDEIGDMPLPMQVKLLRVLQERRIERVGSNKSIDIDVRIIAATHRDLEKIIQEGLFREDLYYRLNVFPIEMPPLRDRVEDIPLLLDELNQRRRTEGLPTIQLLSDALSILFHYEWPGNVRELANLVERLAILFPGGVVSARDLPNKFQKTMQDSETRTEREVMLDLLANQNIRPENGVDLNQYLLNAEVKLIQDALEKTDWVVAQAARYLKIRRTTLVEKMRKYKLQRSEAV</sequence>
<dbReference type="Pfam" id="PF25601">
    <property type="entry name" value="AAA_lid_14"/>
    <property type="match status" value="1"/>
</dbReference>
<accession>A0A0W0VM80</accession>
<dbReference type="GO" id="GO:0005524">
    <property type="term" value="F:ATP binding"/>
    <property type="evidence" value="ECO:0007669"/>
    <property type="project" value="UniProtKB-KW"/>
</dbReference>
<dbReference type="InterPro" id="IPR025944">
    <property type="entry name" value="Sigma_54_int_dom_CS"/>
</dbReference>
<evidence type="ECO:0000313" key="7">
    <source>
        <dbReference type="EMBL" id="KTD21192.1"/>
    </source>
</evidence>
<protein>
    <submittedName>
        <fullName evidence="7">Transcriptional regulator FleQ</fullName>
    </submittedName>
</protein>
<gene>
    <name evidence="7" type="primary">fleQ</name>
    <name evidence="7" type="ORF">Llon_1290</name>
</gene>
<dbReference type="OrthoDB" id="9804019at2"/>
<dbReference type="Pfam" id="PF02954">
    <property type="entry name" value="HTH_8"/>
    <property type="match status" value="1"/>
</dbReference>
<dbReference type="Gene3D" id="3.40.50.2300">
    <property type="match status" value="1"/>
</dbReference>
<dbReference type="Pfam" id="PF06490">
    <property type="entry name" value="FleQ"/>
    <property type="match status" value="1"/>
</dbReference>
<dbReference type="RefSeq" id="WP_058529285.1">
    <property type="nucleotide sequence ID" value="NZ_CAAAHZ010000003.1"/>
</dbReference>
<proteinExistence type="predicted"/>
<keyword evidence="8" id="KW-1185">Reference proteome</keyword>
<evidence type="ECO:0000256" key="3">
    <source>
        <dbReference type="ARBA" id="ARBA00023015"/>
    </source>
</evidence>
<organism evidence="7 8">
    <name type="scientific">Legionella londiniensis</name>
    <dbReference type="NCBI Taxonomy" id="45068"/>
    <lineage>
        <taxon>Bacteria</taxon>
        <taxon>Pseudomonadati</taxon>
        <taxon>Pseudomonadota</taxon>
        <taxon>Gammaproteobacteria</taxon>
        <taxon>Legionellales</taxon>
        <taxon>Legionellaceae</taxon>
        <taxon>Legionella</taxon>
    </lineage>
</organism>
<keyword evidence="5" id="KW-0804">Transcription</keyword>
<dbReference type="Gene3D" id="1.10.8.60">
    <property type="match status" value="1"/>
</dbReference>
<dbReference type="PATRIC" id="fig|45068.5.peg.1395"/>
<dbReference type="SMART" id="SM00382">
    <property type="entry name" value="AAA"/>
    <property type="match status" value="1"/>
</dbReference>
<keyword evidence="1" id="KW-0547">Nucleotide-binding</keyword>
<dbReference type="EMBL" id="LNYK01000016">
    <property type="protein sequence ID" value="KTD21192.1"/>
    <property type="molecule type" value="Genomic_DNA"/>
</dbReference>
<dbReference type="InterPro" id="IPR009057">
    <property type="entry name" value="Homeodomain-like_sf"/>
</dbReference>
<dbReference type="InterPro" id="IPR027417">
    <property type="entry name" value="P-loop_NTPase"/>
</dbReference>
<evidence type="ECO:0000256" key="5">
    <source>
        <dbReference type="ARBA" id="ARBA00023163"/>
    </source>
</evidence>
<dbReference type="PANTHER" id="PTHR32071">
    <property type="entry name" value="TRANSCRIPTIONAL REGULATORY PROTEIN"/>
    <property type="match status" value="1"/>
</dbReference>
<dbReference type="PROSITE" id="PS00688">
    <property type="entry name" value="SIGMA54_INTERACT_3"/>
    <property type="match status" value="1"/>
</dbReference>
<dbReference type="InterPro" id="IPR002197">
    <property type="entry name" value="HTH_Fis"/>
</dbReference>
<feature type="domain" description="Sigma-54 factor interaction" evidence="6">
    <location>
        <begin position="132"/>
        <end position="360"/>
    </location>
</feature>
<dbReference type="CDD" id="cd00009">
    <property type="entry name" value="AAA"/>
    <property type="match status" value="1"/>
</dbReference>
<dbReference type="InterPro" id="IPR058031">
    <property type="entry name" value="AAA_lid_NorR"/>
</dbReference>
<dbReference type="Pfam" id="PF00158">
    <property type="entry name" value="Sigma54_activat"/>
    <property type="match status" value="1"/>
</dbReference>
<dbReference type="InterPro" id="IPR010518">
    <property type="entry name" value="FleQ"/>
</dbReference>
<keyword evidence="4" id="KW-0238">DNA-binding</keyword>
<dbReference type="PROSITE" id="PS00676">
    <property type="entry name" value="SIGMA54_INTERACT_2"/>
    <property type="match status" value="1"/>
</dbReference>
<dbReference type="AlphaFoldDB" id="A0A0W0VM80"/>
<dbReference type="InterPro" id="IPR003593">
    <property type="entry name" value="AAA+_ATPase"/>
</dbReference>
<evidence type="ECO:0000256" key="4">
    <source>
        <dbReference type="ARBA" id="ARBA00023125"/>
    </source>
</evidence>
<dbReference type="Gene3D" id="1.10.10.60">
    <property type="entry name" value="Homeodomain-like"/>
    <property type="match status" value="1"/>
</dbReference>
<dbReference type="PROSITE" id="PS50045">
    <property type="entry name" value="SIGMA54_INTERACT_4"/>
    <property type="match status" value="1"/>
</dbReference>
<keyword evidence="2" id="KW-0067">ATP-binding</keyword>
<dbReference type="InterPro" id="IPR002078">
    <property type="entry name" value="Sigma_54_int"/>
</dbReference>
<name>A0A0W0VM80_9GAMM</name>
<keyword evidence="3" id="KW-0805">Transcription regulation</keyword>
<dbReference type="PANTHER" id="PTHR32071:SF117">
    <property type="entry name" value="PTS-DEPENDENT DIHYDROXYACETONE KINASE OPERON REGULATORY PROTEIN-RELATED"/>
    <property type="match status" value="1"/>
</dbReference>
<dbReference type="SUPFAM" id="SSF52540">
    <property type="entry name" value="P-loop containing nucleoside triphosphate hydrolases"/>
    <property type="match status" value="1"/>
</dbReference>
<evidence type="ECO:0000256" key="1">
    <source>
        <dbReference type="ARBA" id="ARBA00022741"/>
    </source>
</evidence>
<reference evidence="7 8" key="1">
    <citation type="submission" date="2015-11" db="EMBL/GenBank/DDBJ databases">
        <title>Genomic analysis of 38 Legionella species identifies large and diverse effector repertoires.</title>
        <authorList>
            <person name="Burstein D."/>
            <person name="Amaro F."/>
            <person name="Zusman T."/>
            <person name="Lifshitz Z."/>
            <person name="Cohen O."/>
            <person name="Gilbert J.A."/>
            <person name="Pupko T."/>
            <person name="Shuman H.A."/>
            <person name="Segal G."/>
        </authorList>
    </citation>
    <scope>NUCLEOTIDE SEQUENCE [LARGE SCALE GENOMIC DNA]</scope>
    <source>
        <strain evidence="7 8">ATCC 49505</strain>
    </source>
</reference>
<evidence type="ECO:0000256" key="2">
    <source>
        <dbReference type="ARBA" id="ARBA00022840"/>
    </source>
</evidence>
<comment type="caution">
    <text evidence="7">The sequence shown here is derived from an EMBL/GenBank/DDBJ whole genome shotgun (WGS) entry which is preliminary data.</text>
</comment>
<evidence type="ECO:0000259" key="6">
    <source>
        <dbReference type="PROSITE" id="PS50045"/>
    </source>
</evidence>
<dbReference type="PRINTS" id="PR01590">
    <property type="entry name" value="HTHFIS"/>
</dbReference>
<dbReference type="GO" id="GO:0043565">
    <property type="term" value="F:sequence-specific DNA binding"/>
    <property type="evidence" value="ECO:0007669"/>
    <property type="project" value="InterPro"/>
</dbReference>
<dbReference type="Proteomes" id="UP000054997">
    <property type="component" value="Unassembled WGS sequence"/>
</dbReference>
<dbReference type="FunFam" id="3.40.50.300:FF:000006">
    <property type="entry name" value="DNA-binding transcriptional regulator NtrC"/>
    <property type="match status" value="1"/>
</dbReference>
<evidence type="ECO:0000313" key="8">
    <source>
        <dbReference type="Proteomes" id="UP000054997"/>
    </source>
</evidence>
<dbReference type="GO" id="GO:0006355">
    <property type="term" value="P:regulation of DNA-templated transcription"/>
    <property type="evidence" value="ECO:0007669"/>
    <property type="project" value="InterPro"/>
</dbReference>
<dbReference type="STRING" id="45068.Llon_1290"/>
<dbReference type="Gene3D" id="3.40.50.300">
    <property type="entry name" value="P-loop containing nucleotide triphosphate hydrolases"/>
    <property type="match status" value="1"/>
</dbReference>
<dbReference type="InterPro" id="IPR025943">
    <property type="entry name" value="Sigma_54_int_dom_ATP-bd_2"/>
</dbReference>